<sequence length="343" mass="37392">MLAIGAACAARQLQQGAPTEEVEFEWSAGAANGVSIEPVPNGDVTTPQQPFSWWLGLGQGVTSVVPGASAYTFTQNPHQLTFAPSPATRLSAPSTLDHVKHLQFRQATPTRDGAKTVLSIRMKSQTFLPAKLPYTVAQPEDDIRLGACASNFIDFTQMLVADMFLSNEGVWALYERLPFVRTADHVYAAFTFVKRVADRKPGDENLLQIKYDRTANTLEWWVDGALKLKVDRIGYKPNAALGMEVGLDLGGAEEEIRLDSLQAGFGCYALLDFSDPTGRGREGLLNLNPTASGQQRDEVYFFPKTFQVDTRTNASAAADASWRLFGQGTSMTVSAIKVAYETA</sequence>
<organism evidence="1 2">
    <name type="scientific">Chlamydomonas incerta</name>
    <dbReference type="NCBI Taxonomy" id="51695"/>
    <lineage>
        <taxon>Eukaryota</taxon>
        <taxon>Viridiplantae</taxon>
        <taxon>Chlorophyta</taxon>
        <taxon>core chlorophytes</taxon>
        <taxon>Chlorophyceae</taxon>
        <taxon>CS clade</taxon>
        <taxon>Chlamydomonadales</taxon>
        <taxon>Chlamydomonadaceae</taxon>
        <taxon>Chlamydomonas</taxon>
    </lineage>
</organism>
<evidence type="ECO:0000313" key="2">
    <source>
        <dbReference type="Proteomes" id="UP000650467"/>
    </source>
</evidence>
<protein>
    <submittedName>
        <fullName evidence="1">Uncharacterized protein</fullName>
    </submittedName>
</protein>
<comment type="caution">
    <text evidence="1">The sequence shown here is derived from an EMBL/GenBank/DDBJ whole genome shotgun (WGS) entry which is preliminary data.</text>
</comment>
<dbReference type="InterPro" id="IPR045727">
    <property type="entry name" value="DUF6081"/>
</dbReference>
<reference evidence="1" key="1">
    <citation type="journal article" date="2020" name="bioRxiv">
        <title>Comparative genomics of Chlamydomonas.</title>
        <authorList>
            <person name="Craig R.J."/>
            <person name="Hasan A.R."/>
            <person name="Ness R.W."/>
            <person name="Keightley P.D."/>
        </authorList>
    </citation>
    <scope>NUCLEOTIDE SEQUENCE</scope>
    <source>
        <strain evidence="1">SAG 7.73</strain>
    </source>
</reference>
<accession>A0A835W7P7</accession>
<name>A0A835W7P7_CHLIN</name>
<evidence type="ECO:0000313" key="1">
    <source>
        <dbReference type="EMBL" id="KAG2440279.1"/>
    </source>
</evidence>
<dbReference type="EMBL" id="JAEHOC010000007">
    <property type="protein sequence ID" value="KAG2440279.1"/>
    <property type="molecule type" value="Genomic_DNA"/>
</dbReference>
<dbReference type="Pfam" id="PF19559">
    <property type="entry name" value="DUF6081"/>
    <property type="match status" value="1"/>
</dbReference>
<dbReference type="AlphaFoldDB" id="A0A835W7P7"/>
<proteinExistence type="predicted"/>
<keyword evidence="2" id="KW-1185">Reference proteome</keyword>
<dbReference type="Proteomes" id="UP000650467">
    <property type="component" value="Unassembled WGS sequence"/>
</dbReference>
<dbReference type="OrthoDB" id="529360at2759"/>
<gene>
    <name evidence="1" type="ORF">HXX76_004391</name>
</gene>